<dbReference type="InterPro" id="IPR032675">
    <property type="entry name" value="LRR_dom_sf"/>
</dbReference>
<dbReference type="Ensembl" id="ENSHBUT00000007476.1">
    <property type="protein sequence ID" value="ENSHBUP00000005153.1"/>
    <property type="gene ID" value="ENSHBUG00000006523.1"/>
</dbReference>
<accession>A0A3Q2VC23</accession>
<dbReference type="Proteomes" id="UP000264840">
    <property type="component" value="Unplaced"/>
</dbReference>
<dbReference type="SUPFAM" id="SSF52058">
    <property type="entry name" value="L domain-like"/>
    <property type="match status" value="1"/>
</dbReference>
<protein>
    <submittedName>
        <fullName evidence="2">Uncharacterized protein</fullName>
    </submittedName>
</protein>
<organism evidence="2 3">
    <name type="scientific">Haplochromis burtoni</name>
    <name type="common">Burton's mouthbrooder</name>
    <name type="synonym">Chromis burtoni</name>
    <dbReference type="NCBI Taxonomy" id="8153"/>
    <lineage>
        <taxon>Eukaryota</taxon>
        <taxon>Metazoa</taxon>
        <taxon>Chordata</taxon>
        <taxon>Craniata</taxon>
        <taxon>Vertebrata</taxon>
        <taxon>Euteleostomi</taxon>
        <taxon>Actinopterygii</taxon>
        <taxon>Neopterygii</taxon>
        <taxon>Teleostei</taxon>
        <taxon>Neoteleostei</taxon>
        <taxon>Acanthomorphata</taxon>
        <taxon>Ovalentaria</taxon>
        <taxon>Cichlomorphae</taxon>
        <taxon>Cichliformes</taxon>
        <taxon>Cichlidae</taxon>
        <taxon>African cichlids</taxon>
        <taxon>Pseudocrenilabrinae</taxon>
        <taxon>Haplochromini</taxon>
        <taxon>Haplochromis</taxon>
    </lineage>
</organism>
<keyword evidence="3" id="KW-1185">Reference proteome</keyword>
<name>A0A3Q2VC23_HAPBU</name>
<evidence type="ECO:0000256" key="1">
    <source>
        <dbReference type="SAM" id="MobiDB-lite"/>
    </source>
</evidence>
<feature type="region of interest" description="Disordered" evidence="1">
    <location>
        <begin position="51"/>
        <end position="88"/>
    </location>
</feature>
<dbReference type="AlphaFoldDB" id="A0A3Q2VC23"/>
<reference evidence="2" key="2">
    <citation type="submission" date="2025-09" db="UniProtKB">
        <authorList>
            <consortium name="Ensembl"/>
        </authorList>
    </citation>
    <scope>IDENTIFICATION</scope>
</reference>
<dbReference type="Gene3D" id="3.80.10.10">
    <property type="entry name" value="Ribonuclease Inhibitor"/>
    <property type="match status" value="1"/>
</dbReference>
<proteinExistence type="predicted"/>
<reference evidence="2" key="1">
    <citation type="submission" date="2025-08" db="UniProtKB">
        <authorList>
            <consortium name="Ensembl"/>
        </authorList>
    </citation>
    <scope>IDENTIFICATION</scope>
</reference>
<evidence type="ECO:0000313" key="3">
    <source>
        <dbReference type="Proteomes" id="UP000264840"/>
    </source>
</evidence>
<dbReference type="GeneTree" id="ENSGT00940000179287"/>
<dbReference type="STRING" id="8153.ENSHBUP00000005153"/>
<feature type="compositionally biased region" description="Acidic residues" evidence="1">
    <location>
        <begin position="58"/>
        <end position="74"/>
    </location>
</feature>
<evidence type="ECO:0000313" key="2">
    <source>
        <dbReference type="Ensembl" id="ENSHBUP00000005153.1"/>
    </source>
</evidence>
<sequence>MRVLYMSNNLFMRLAELPRLPDLVLVENPLEEKHSAEGTWMDKVTKRLPGLRKLDGRADEEEGRAEADQQDEAAGDDRQAGRAGADSTVSVQFKLVEQKL</sequence>